<dbReference type="InterPro" id="IPR002933">
    <property type="entry name" value="Peptidase_M20"/>
</dbReference>
<keyword evidence="1" id="KW-0479">Metal-binding</keyword>
<evidence type="ECO:0000256" key="1">
    <source>
        <dbReference type="ARBA" id="ARBA00022723"/>
    </source>
</evidence>
<evidence type="ECO:0000259" key="4">
    <source>
        <dbReference type="Pfam" id="PF07687"/>
    </source>
</evidence>
<dbReference type="InterPro" id="IPR010169">
    <property type="entry name" value="AcOrn-deacetyl"/>
</dbReference>
<dbReference type="NCBIfam" id="TIGR01892">
    <property type="entry name" value="AcOrn-deacetyl"/>
    <property type="match status" value="1"/>
</dbReference>
<dbReference type="NCBIfam" id="NF005710">
    <property type="entry name" value="PRK07522.1"/>
    <property type="match status" value="1"/>
</dbReference>
<dbReference type="EC" id="3.5.1.16" evidence="5"/>
<feature type="domain" description="Peptidase M20 dimerisation" evidence="4">
    <location>
        <begin position="175"/>
        <end position="283"/>
    </location>
</feature>
<gene>
    <name evidence="5" type="primary">argE_1</name>
    <name evidence="5" type="ORF">PSM7751_00935</name>
</gene>
<evidence type="ECO:0000313" key="5">
    <source>
        <dbReference type="EMBL" id="SLN25921.1"/>
    </source>
</evidence>
<dbReference type="PANTHER" id="PTHR43808">
    <property type="entry name" value="ACETYLORNITHINE DEACETYLASE"/>
    <property type="match status" value="1"/>
</dbReference>
<reference evidence="5 6" key="1">
    <citation type="submission" date="2017-03" db="EMBL/GenBank/DDBJ databases">
        <authorList>
            <person name="Afonso C.L."/>
            <person name="Miller P.J."/>
            <person name="Scott M.A."/>
            <person name="Spackman E."/>
            <person name="Goraichik I."/>
            <person name="Dimitrov K.M."/>
            <person name="Suarez D.L."/>
            <person name="Swayne D.E."/>
        </authorList>
    </citation>
    <scope>NUCLEOTIDE SEQUENCE [LARGE SCALE GENOMIC DNA]</scope>
    <source>
        <strain evidence="5 6">CECT 7751</strain>
    </source>
</reference>
<evidence type="ECO:0000256" key="2">
    <source>
        <dbReference type="ARBA" id="ARBA00022801"/>
    </source>
</evidence>
<dbReference type="InterPro" id="IPR050072">
    <property type="entry name" value="Peptidase_M20A"/>
</dbReference>
<dbReference type="EMBL" id="FWFN01000002">
    <property type="protein sequence ID" value="SLN25921.1"/>
    <property type="molecule type" value="Genomic_DNA"/>
</dbReference>
<dbReference type="SUPFAM" id="SSF53187">
    <property type="entry name" value="Zn-dependent exopeptidases"/>
    <property type="match status" value="1"/>
</dbReference>
<dbReference type="RefSeq" id="WP_085886845.1">
    <property type="nucleotide sequence ID" value="NZ_FWFN01000002.1"/>
</dbReference>
<dbReference type="PANTHER" id="PTHR43808:SF31">
    <property type="entry name" value="N-ACETYL-L-CITRULLINE DEACETYLASE"/>
    <property type="match status" value="1"/>
</dbReference>
<keyword evidence="6" id="KW-1185">Reference proteome</keyword>
<dbReference type="Gene3D" id="3.30.70.360">
    <property type="match status" value="1"/>
</dbReference>
<dbReference type="Gene3D" id="3.40.630.10">
    <property type="entry name" value="Zn peptidases"/>
    <property type="match status" value="1"/>
</dbReference>
<dbReference type="CDD" id="cd03894">
    <property type="entry name" value="M20_ArgE"/>
    <property type="match status" value="1"/>
</dbReference>
<dbReference type="OrthoDB" id="9809784at2"/>
<dbReference type="Pfam" id="PF07687">
    <property type="entry name" value="M20_dimer"/>
    <property type="match status" value="1"/>
</dbReference>
<sequence>MTDLTTAKQMLGELISFPTISSDSNLDAIAYMAEVLGRAGARVEILRDDSGQKANLWATIGPQDRDGGLVFSGHSDVVPVQGQDWSRDPFDMYEHDGRLYGRGSCDMKGFIACVLAMAPRLAETVGDRPFHFAFTHDEEVGCLGGRALVEELAKRPVRPALALIGEPTLMQVVDGHKGCCEYTVRFTGTGGHGSSPEAGVNAVEYATRYIGKLMQLRAELKARAPEGSPFDPPHTTINIGALHGGTTHNVIPSAAMLDWEMRPINDADQAFVKDAVAQFIAAEILPEMRRLSPQADVVTEVVGEVCGLLPMPENQIRDMVQHLTGANGASVVPFNTEAGLFQQLGMQAIICGPGSIEQAHKPDEFIAIDQMAQCLDLIGKLAVHHG</sequence>
<keyword evidence="2 5" id="KW-0378">Hydrolase</keyword>
<keyword evidence="3" id="KW-0170">Cobalt</keyword>
<dbReference type="InterPro" id="IPR036264">
    <property type="entry name" value="Bact_exopeptidase_dim_dom"/>
</dbReference>
<evidence type="ECO:0000313" key="6">
    <source>
        <dbReference type="Proteomes" id="UP000193963"/>
    </source>
</evidence>
<accession>A0A1X6YNA9</accession>
<dbReference type="GO" id="GO:0046872">
    <property type="term" value="F:metal ion binding"/>
    <property type="evidence" value="ECO:0007669"/>
    <property type="project" value="UniProtKB-KW"/>
</dbReference>
<name>A0A1X6YNA9_9RHOB</name>
<dbReference type="GO" id="GO:0008777">
    <property type="term" value="F:acetylornithine deacetylase activity"/>
    <property type="evidence" value="ECO:0007669"/>
    <property type="project" value="UniProtKB-EC"/>
</dbReference>
<evidence type="ECO:0000256" key="3">
    <source>
        <dbReference type="ARBA" id="ARBA00023285"/>
    </source>
</evidence>
<organism evidence="5 6">
    <name type="scientific">Pseudooceanicola marinus</name>
    <dbReference type="NCBI Taxonomy" id="396013"/>
    <lineage>
        <taxon>Bacteria</taxon>
        <taxon>Pseudomonadati</taxon>
        <taxon>Pseudomonadota</taxon>
        <taxon>Alphaproteobacteria</taxon>
        <taxon>Rhodobacterales</taxon>
        <taxon>Paracoccaceae</taxon>
        <taxon>Pseudooceanicola</taxon>
    </lineage>
</organism>
<proteinExistence type="predicted"/>
<dbReference type="InterPro" id="IPR011650">
    <property type="entry name" value="Peptidase_M20_dimer"/>
</dbReference>
<dbReference type="SUPFAM" id="SSF55031">
    <property type="entry name" value="Bacterial exopeptidase dimerisation domain"/>
    <property type="match status" value="1"/>
</dbReference>
<dbReference type="GO" id="GO:0006526">
    <property type="term" value="P:L-arginine biosynthetic process"/>
    <property type="evidence" value="ECO:0007669"/>
    <property type="project" value="InterPro"/>
</dbReference>
<dbReference type="Pfam" id="PF01546">
    <property type="entry name" value="Peptidase_M20"/>
    <property type="match status" value="1"/>
</dbReference>
<dbReference type="AlphaFoldDB" id="A0A1X6YNA9"/>
<protein>
    <submittedName>
        <fullName evidence="5">Acetylornithine deacetylase</fullName>
        <ecNumber evidence="5">3.5.1.16</ecNumber>
    </submittedName>
</protein>
<dbReference type="Proteomes" id="UP000193963">
    <property type="component" value="Unassembled WGS sequence"/>
</dbReference>